<dbReference type="EMBL" id="JAHDTB010000002">
    <property type="protein sequence ID" value="MBW8286716.1"/>
    <property type="molecule type" value="Genomic_DNA"/>
</dbReference>
<accession>A0ABS7F9E4</accession>
<comment type="caution">
    <text evidence="1">The sequence shown here is derived from an EMBL/GenBank/DDBJ whole genome shotgun (WGS) entry which is preliminary data.</text>
</comment>
<dbReference type="RefSeq" id="WP_043575548.1">
    <property type="nucleotide sequence ID" value="NZ_CP142381.1"/>
</dbReference>
<name>A0ABS7F9E4_9NEIS</name>
<gene>
    <name evidence="1" type="ORF">KIF53_03630</name>
</gene>
<protein>
    <submittedName>
        <fullName evidence="1">Uncharacterized protein</fullName>
    </submittedName>
</protein>
<evidence type="ECO:0000313" key="2">
    <source>
        <dbReference type="Proteomes" id="UP000711178"/>
    </source>
</evidence>
<organism evidence="1 2">
    <name type="scientific">Chromobacterium subtsugae</name>
    <dbReference type="NCBI Taxonomy" id="251747"/>
    <lineage>
        <taxon>Bacteria</taxon>
        <taxon>Pseudomonadati</taxon>
        <taxon>Pseudomonadota</taxon>
        <taxon>Betaproteobacteria</taxon>
        <taxon>Neisseriales</taxon>
        <taxon>Chromobacteriaceae</taxon>
        <taxon>Chromobacterium</taxon>
    </lineage>
</organism>
<sequence>MSLYAELVRKAADQYRSQLDAIYAQQKLINRADHIAGLLLKAGLQAKAQADDCYHPFILLQLSEELQPLQKTVLLYVSNVLECQIEENGSRDGLDCFLIPPGGDTGQARLPLLVESAQSVVLPTG</sequence>
<dbReference type="GeneID" id="89687115"/>
<proteinExistence type="predicted"/>
<dbReference type="Proteomes" id="UP000711178">
    <property type="component" value="Unassembled WGS sequence"/>
</dbReference>
<reference evidence="1 2" key="1">
    <citation type="submission" date="2021-05" db="EMBL/GenBank/DDBJ databases">
        <title>Draft Whole Genome Sequencing Of Biosensor Chromobacterium violaceum Strain CV026 Reveals A Regulatory RNA In Chromobacterium violaceum Phenotype Regulatory Network.</title>
        <authorList>
            <person name="Hong K.W."/>
            <person name="Chan K.G."/>
            <person name="Chang C.-Y."/>
        </authorList>
    </citation>
    <scope>NUCLEOTIDE SEQUENCE [LARGE SCALE GENOMIC DNA]</scope>
    <source>
        <strain evidence="1 2">ATCC 31532</strain>
    </source>
</reference>
<evidence type="ECO:0000313" key="1">
    <source>
        <dbReference type="EMBL" id="MBW8286716.1"/>
    </source>
</evidence>
<keyword evidence="2" id="KW-1185">Reference proteome</keyword>